<reference evidence="1 2" key="1">
    <citation type="submission" date="2016-04" db="EMBL/GenBank/DDBJ databases">
        <title>ATOL: Assembling a taxonomically balanced genome-scale reconstruction of the evolutionary history of the Enterobacteriaceae.</title>
        <authorList>
            <person name="Plunkett G.III."/>
            <person name="Neeno-Eckwall E.C."/>
            <person name="Glasner J.D."/>
            <person name="Perna N.T."/>
        </authorList>
    </citation>
    <scope>NUCLEOTIDE SEQUENCE [LARGE SCALE GENOMIC DNA]</scope>
    <source>
        <strain evidence="1 2">ATCC 19692</strain>
    </source>
</reference>
<comment type="caution">
    <text evidence="1">The sequence shown here is derived from an EMBL/GenBank/DDBJ whole genome shotgun (WGS) entry which is preliminary data.</text>
</comment>
<name>A0A198FA88_9GAMM</name>
<gene>
    <name evidence="1" type="ORF">M983_3019</name>
</gene>
<accession>A0A198FA88</accession>
<organism evidence="1 2">
    <name type="scientific">Proteus myxofaciens ATCC 19692</name>
    <dbReference type="NCBI Taxonomy" id="1354337"/>
    <lineage>
        <taxon>Bacteria</taxon>
        <taxon>Pseudomonadati</taxon>
        <taxon>Pseudomonadota</taxon>
        <taxon>Gammaproteobacteria</taxon>
        <taxon>Enterobacterales</taxon>
        <taxon>Morganellaceae</taxon>
        <taxon>Proteus</taxon>
    </lineage>
</organism>
<keyword evidence="2" id="KW-1185">Reference proteome</keyword>
<dbReference type="AlphaFoldDB" id="A0A198FA88"/>
<sequence length="125" mass="14763">MFTGCHNINSNKNSEIPLTENHISNSLHNDSNHVNDNLAFMLSKKSRFETEVQQEKLKFNQLFKKGFETPTSLPDNHYLNTNNSIEKRVRKVSFTIPVPEPVWNEYKQELEFKWVNNPKYTLDTY</sequence>
<dbReference type="EMBL" id="LXEN01000153">
    <property type="protein sequence ID" value="OAT21793.1"/>
    <property type="molecule type" value="Genomic_DNA"/>
</dbReference>
<protein>
    <submittedName>
        <fullName evidence="1">Uncharacterized protein</fullName>
    </submittedName>
</protein>
<dbReference type="Proteomes" id="UP000094023">
    <property type="component" value="Unassembled WGS sequence"/>
</dbReference>
<evidence type="ECO:0000313" key="2">
    <source>
        <dbReference type="Proteomes" id="UP000094023"/>
    </source>
</evidence>
<proteinExistence type="predicted"/>
<evidence type="ECO:0000313" key="1">
    <source>
        <dbReference type="EMBL" id="OAT21793.1"/>
    </source>
</evidence>